<name>A0A101KU67_RHILI</name>
<protein>
    <recommendedName>
        <fullName evidence="1">Bacteriophage T5 Orf172 DNA-binding domain-containing protein</fullName>
    </recommendedName>
</protein>
<dbReference type="Pfam" id="PF10544">
    <property type="entry name" value="T5orf172"/>
    <property type="match status" value="1"/>
</dbReference>
<reference evidence="2 3" key="1">
    <citation type="submission" date="2015-12" db="EMBL/GenBank/DDBJ databases">
        <title>Draft genome sequence of Mesorhizobium sp. UFLA 01-765, a multitolerant efficient symbiont and plant-growth promoting strain isolated from Zn-mining soil using Leucaena leucocephala as a trap plant.</title>
        <authorList>
            <person name="Rangel W.M."/>
            <person name="Thijs S."/>
            <person name="Longatti S.M."/>
            <person name="Moreira F.M."/>
            <person name="Weyens N."/>
            <person name="Vangronsveld J."/>
            <person name="Van Hamme J.D."/>
            <person name="Bottos E.M."/>
            <person name="Rineau F."/>
        </authorList>
    </citation>
    <scope>NUCLEOTIDE SEQUENCE [LARGE SCALE GENOMIC DNA]</scope>
    <source>
        <strain evidence="2 3">UFLA 01-765</strain>
    </source>
</reference>
<gene>
    <name evidence="2" type="ORF">AU467_19310</name>
</gene>
<comment type="caution">
    <text evidence="2">The sequence shown here is derived from an EMBL/GenBank/DDBJ whole genome shotgun (WGS) entry which is preliminary data.</text>
</comment>
<evidence type="ECO:0000313" key="3">
    <source>
        <dbReference type="Proteomes" id="UP000053176"/>
    </source>
</evidence>
<dbReference type="InterPro" id="IPR018306">
    <property type="entry name" value="Phage_T5_Orf172_DNA-bd"/>
</dbReference>
<dbReference type="Proteomes" id="UP000053176">
    <property type="component" value="Unassembled WGS sequence"/>
</dbReference>
<evidence type="ECO:0000259" key="1">
    <source>
        <dbReference type="Pfam" id="PF10544"/>
    </source>
</evidence>
<organism evidence="2 3">
    <name type="scientific">Rhizobium loti</name>
    <name type="common">Mesorhizobium loti</name>
    <dbReference type="NCBI Taxonomy" id="381"/>
    <lineage>
        <taxon>Bacteria</taxon>
        <taxon>Pseudomonadati</taxon>
        <taxon>Pseudomonadota</taxon>
        <taxon>Alphaproteobacteria</taxon>
        <taxon>Hyphomicrobiales</taxon>
        <taxon>Phyllobacteriaceae</taxon>
        <taxon>Mesorhizobium</taxon>
    </lineage>
</organism>
<feature type="domain" description="Bacteriophage T5 Orf172 DNA-binding" evidence="1">
    <location>
        <begin position="21"/>
        <end position="89"/>
    </location>
</feature>
<dbReference type="EMBL" id="LPWA01000101">
    <property type="protein sequence ID" value="KUM26879.1"/>
    <property type="molecule type" value="Genomic_DNA"/>
</dbReference>
<dbReference type="AlphaFoldDB" id="A0A101KU67"/>
<accession>A0A101KU67</accession>
<sequence>MFFKEAGTVMPIWQIHRVDPGFIYVIESHGRYKIGKTKRAEDRLKAASTWLPDMMLIGFKPFWGVSYHERQLHTGFARYWYAKEWFNFEGDDGVRDLLLEGFSAFSDDSPDRNSVDFIYWFNGEGMAEFLIEMDQQKLSLPKFQKQESFNQKRRS</sequence>
<proteinExistence type="predicted"/>
<dbReference type="OrthoDB" id="7863895at2"/>
<evidence type="ECO:0000313" key="2">
    <source>
        <dbReference type="EMBL" id="KUM26879.1"/>
    </source>
</evidence>